<dbReference type="NCBIfam" id="TIGR02937">
    <property type="entry name" value="sigma70-ECF"/>
    <property type="match status" value="1"/>
</dbReference>
<protein>
    <submittedName>
        <fullName evidence="7">Sigma-70 family RNA polymerase sigma factor</fullName>
    </submittedName>
</protein>
<feature type="compositionally biased region" description="Basic and acidic residues" evidence="5">
    <location>
        <begin position="181"/>
        <end position="191"/>
    </location>
</feature>
<keyword evidence="2" id="KW-0731">Sigma factor</keyword>
<dbReference type="InterPro" id="IPR050239">
    <property type="entry name" value="Sigma-70_RNA_pol_init_factors"/>
</dbReference>
<dbReference type="Pfam" id="PF04542">
    <property type="entry name" value="Sigma70_r2"/>
    <property type="match status" value="1"/>
</dbReference>
<evidence type="ECO:0000313" key="8">
    <source>
        <dbReference type="Proteomes" id="UP001216907"/>
    </source>
</evidence>
<feature type="domain" description="RNA polymerase sigma-70" evidence="6">
    <location>
        <begin position="279"/>
        <end position="305"/>
    </location>
</feature>
<gene>
    <name evidence="7" type="ORF">PZE19_18630</name>
</gene>
<dbReference type="InterPro" id="IPR007630">
    <property type="entry name" value="RNA_pol_sigma70_r4"/>
</dbReference>
<feature type="region of interest" description="Disordered" evidence="5">
    <location>
        <begin position="179"/>
        <end position="205"/>
    </location>
</feature>
<evidence type="ECO:0000256" key="3">
    <source>
        <dbReference type="ARBA" id="ARBA00023125"/>
    </source>
</evidence>
<dbReference type="InterPro" id="IPR036388">
    <property type="entry name" value="WH-like_DNA-bd_sf"/>
</dbReference>
<dbReference type="InterPro" id="IPR000943">
    <property type="entry name" value="RNA_pol_sigma70"/>
</dbReference>
<dbReference type="PANTHER" id="PTHR30603:SF60">
    <property type="entry name" value="RNA POLYMERASE SIGMA FACTOR RPOD"/>
    <property type="match status" value="1"/>
</dbReference>
<dbReference type="EMBL" id="JARRAG010000002">
    <property type="protein sequence ID" value="MDG3005808.1"/>
    <property type="molecule type" value="Genomic_DNA"/>
</dbReference>
<keyword evidence="4" id="KW-0804">Transcription</keyword>
<proteinExistence type="predicted"/>
<organism evidence="7 8">
    <name type="scientific">Paludisphaera mucosa</name>
    <dbReference type="NCBI Taxonomy" id="3030827"/>
    <lineage>
        <taxon>Bacteria</taxon>
        <taxon>Pseudomonadati</taxon>
        <taxon>Planctomycetota</taxon>
        <taxon>Planctomycetia</taxon>
        <taxon>Isosphaerales</taxon>
        <taxon>Isosphaeraceae</taxon>
        <taxon>Paludisphaera</taxon>
    </lineage>
</organism>
<dbReference type="SUPFAM" id="SSF88659">
    <property type="entry name" value="Sigma3 and sigma4 domains of RNA polymerase sigma factors"/>
    <property type="match status" value="1"/>
</dbReference>
<dbReference type="PROSITE" id="PS00716">
    <property type="entry name" value="SIGMA70_2"/>
    <property type="match status" value="1"/>
</dbReference>
<evidence type="ECO:0000259" key="6">
    <source>
        <dbReference type="PROSITE" id="PS00716"/>
    </source>
</evidence>
<evidence type="ECO:0000313" key="7">
    <source>
        <dbReference type="EMBL" id="MDG3005808.1"/>
    </source>
</evidence>
<evidence type="ECO:0000256" key="1">
    <source>
        <dbReference type="ARBA" id="ARBA00023015"/>
    </source>
</evidence>
<dbReference type="RefSeq" id="WP_277862138.1">
    <property type="nucleotide sequence ID" value="NZ_JARRAG010000002.1"/>
</dbReference>
<evidence type="ECO:0000256" key="5">
    <source>
        <dbReference type="SAM" id="MobiDB-lite"/>
    </source>
</evidence>
<dbReference type="Proteomes" id="UP001216907">
    <property type="component" value="Unassembled WGS sequence"/>
</dbReference>
<dbReference type="Pfam" id="PF04545">
    <property type="entry name" value="Sigma70_r4"/>
    <property type="match status" value="1"/>
</dbReference>
<dbReference type="Gene3D" id="1.10.10.10">
    <property type="entry name" value="Winged helix-like DNA-binding domain superfamily/Winged helix DNA-binding domain"/>
    <property type="match status" value="1"/>
</dbReference>
<dbReference type="InterPro" id="IPR013324">
    <property type="entry name" value="RNA_pol_sigma_r3/r4-like"/>
</dbReference>
<sequence length="319" mass="35361">MISAERFHNDDLSGLVLLERADVRVLTPEEERRILMELDAHRRVLAAGAEDRRLPDAAPDFDVQDFVRTLLAAGPATSDEEAVLLATAKCYNATRTRLAMANLRLVAHVARRYRDRGLSASDLLQEGFCGLLTAIDRYDVSNTTRLASYAVWWIRQSLQRAVAAGVYPVRLNPRHLQKLAESSHEAEDPNRKPARPRSSSSEATLKQIHTATRPALSLDAPIGDAGGSSLMDTLSYPSSDEADDPDQGEQLASLIDQLKPRERMVLQLRFGLNGQESRSLSQVSQVLDVSKERIRQIQDAALAKLRALARRDRSCCEVG</sequence>
<reference evidence="7 8" key="1">
    <citation type="submission" date="2023-03" db="EMBL/GenBank/DDBJ databases">
        <title>Paludisphaera mucosa sp. nov. a novel planctomycete from northern fen.</title>
        <authorList>
            <person name="Ivanova A."/>
        </authorList>
    </citation>
    <scope>NUCLEOTIDE SEQUENCE [LARGE SCALE GENOMIC DNA]</scope>
    <source>
        <strain evidence="7 8">Pla2</strain>
    </source>
</reference>
<keyword evidence="1" id="KW-0805">Transcription regulation</keyword>
<dbReference type="CDD" id="cd06171">
    <property type="entry name" value="Sigma70_r4"/>
    <property type="match status" value="1"/>
</dbReference>
<dbReference type="PANTHER" id="PTHR30603">
    <property type="entry name" value="RNA POLYMERASE SIGMA FACTOR RPO"/>
    <property type="match status" value="1"/>
</dbReference>
<keyword evidence="8" id="KW-1185">Reference proteome</keyword>
<accession>A0ABT6FE08</accession>
<dbReference type="InterPro" id="IPR007627">
    <property type="entry name" value="RNA_pol_sigma70_r2"/>
</dbReference>
<evidence type="ECO:0000256" key="2">
    <source>
        <dbReference type="ARBA" id="ARBA00023082"/>
    </source>
</evidence>
<evidence type="ECO:0000256" key="4">
    <source>
        <dbReference type="ARBA" id="ARBA00023163"/>
    </source>
</evidence>
<name>A0ABT6FE08_9BACT</name>
<dbReference type="Gene3D" id="1.20.120.1810">
    <property type="match status" value="1"/>
</dbReference>
<dbReference type="SUPFAM" id="SSF88946">
    <property type="entry name" value="Sigma2 domain of RNA polymerase sigma factors"/>
    <property type="match status" value="1"/>
</dbReference>
<dbReference type="InterPro" id="IPR013325">
    <property type="entry name" value="RNA_pol_sigma_r2"/>
</dbReference>
<dbReference type="InterPro" id="IPR014284">
    <property type="entry name" value="RNA_pol_sigma-70_dom"/>
</dbReference>
<keyword evidence="3" id="KW-0238">DNA-binding</keyword>
<dbReference type="PRINTS" id="PR00046">
    <property type="entry name" value="SIGMA70FCT"/>
</dbReference>
<comment type="caution">
    <text evidence="7">The sequence shown here is derived from an EMBL/GenBank/DDBJ whole genome shotgun (WGS) entry which is preliminary data.</text>
</comment>